<proteinExistence type="predicted"/>
<gene>
    <name evidence="2" type="ORF">R3W88_029478</name>
</gene>
<keyword evidence="1" id="KW-0175">Coiled coil</keyword>
<keyword evidence="3" id="KW-1185">Reference proteome</keyword>
<comment type="caution">
    <text evidence="2">The sequence shown here is derived from an EMBL/GenBank/DDBJ whole genome shotgun (WGS) entry which is preliminary data.</text>
</comment>
<accession>A0AAV9K6J3</accession>
<dbReference type="EMBL" id="JAWPEI010000012">
    <property type="protein sequence ID" value="KAK4708553.1"/>
    <property type="molecule type" value="Genomic_DNA"/>
</dbReference>
<evidence type="ECO:0000313" key="3">
    <source>
        <dbReference type="Proteomes" id="UP001311915"/>
    </source>
</evidence>
<dbReference type="Proteomes" id="UP001311915">
    <property type="component" value="Unassembled WGS sequence"/>
</dbReference>
<dbReference type="AlphaFoldDB" id="A0AAV9K6J3"/>
<evidence type="ECO:0000256" key="1">
    <source>
        <dbReference type="SAM" id="Coils"/>
    </source>
</evidence>
<protein>
    <submittedName>
        <fullName evidence="2">Uncharacterized protein</fullName>
    </submittedName>
</protein>
<sequence length="66" mass="7132">MSALVVELSQLKHELEEMTALVSQKEAEIALLKAQLAKAQMEGPGSAEVSELKAKNEELLAQIAEL</sequence>
<reference evidence="2 3" key="1">
    <citation type="submission" date="2023-10" db="EMBL/GenBank/DDBJ databases">
        <title>Genome-Wide Identification Analysis in wild type Solanum Pinnatisectum Reveals Some Genes Defensing Phytophthora Infestans.</title>
        <authorList>
            <person name="Sun C."/>
        </authorList>
    </citation>
    <scope>NUCLEOTIDE SEQUENCE [LARGE SCALE GENOMIC DNA]</scope>
    <source>
        <strain evidence="2">LQN</strain>
        <tissue evidence="2">Leaf</tissue>
    </source>
</reference>
<organism evidence="2 3">
    <name type="scientific">Solanum pinnatisectum</name>
    <name type="common">tansyleaf nightshade</name>
    <dbReference type="NCBI Taxonomy" id="50273"/>
    <lineage>
        <taxon>Eukaryota</taxon>
        <taxon>Viridiplantae</taxon>
        <taxon>Streptophyta</taxon>
        <taxon>Embryophyta</taxon>
        <taxon>Tracheophyta</taxon>
        <taxon>Spermatophyta</taxon>
        <taxon>Magnoliopsida</taxon>
        <taxon>eudicotyledons</taxon>
        <taxon>Gunneridae</taxon>
        <taxon>Pentapetalae</taxon>
        <taxon>asterids</taxon>
        <taxon>lamiids</taxon>
        <taxon>Solanales</taxon>
        <taxon>Solanaceae</taxon>
        <taxon>Solanoideae</taxon>
        <taxon>Solaneae</taxon>
        <taxon>Solanum</taxon>
    </lineage>
</organism>
<evidence type="ECO:0000313" key="2">
    <source>
        <dbReference type="EMBL" id="KAK4708553.1"/>
    </source>
</evidence>
<name>A0AAV9K6J3_9SOLN</name>
<feature type="coiled-coil region" evidence="1">
    <location>
        <begin position="1"/>
        <end position="42"/>
    </location>
</feature>